<organism evidence="2 3">
    <name type="scientific">Chryseobacterium limigenitum</name>
    <dbReference type="NCBI Taxonomy" id="1612149"/>
    <lineage>
        <taxon>Bacteria</taxon>
        <taxon>Pseudomonadati</taxon>
        <taxon>Bacteroidota</taxon>
        <taxon>Flavobacteriia</taxon>
        <taxon>Flavobacteriales</taxon>
        <taxon>Weeksellaceae</taxon>
        <taxon>Chryseobacterium group</taxon>
        <taxon>Chryseobacterium</taxon>
    </lineage>
</organism>
<dbReference type="STRING" id="1612149.SAMN05216324_113115"/>
<keyword evidence="3" id="KW-1185">Reference proteome</keyword>
<dbReference type="Proteomes" id="UP000182034">
    <property type="component" value="Unassembled WGS sequence"/>
</dbReference>
<dbReference type="OrthoDB" id="1255836at2"/>
<feature type="transmembrane region" description="Helical" evidence="1">
    <location>
        <begin position="7"/>
        <end position="25"/>
    </location>
</feature>
<evidence type="ECO:0000313" key="3">
    <source>
        <dbReference type="Proteomes" id="UP000182034"/>
    </source>
</evidence>
<reference evidence="3" key="1">
    <citation type="submission" date="2016-10" db="EMBL/GenBank/DDBJ databases">
        <authorList>
            <person name="Varghese N."/>
            <person name="Submissions S."/>
        </authorList>
    </citation>
    <scope>NUCLEOTIDE SEQUENCE [LARGE SCALE GENOMIC DNA]</scope>
    <source>
        <strain evidence="3">SUR2</strain>
    </source>
</reference>
<name>A0A1K2IUG8_9FLAO</name>
<accession>A0A1K2IUG8</accession>
<evidence type="ECO:0000313" key="2">
    <source>
        <dbReference type="EMBL" id="SFZ95906.1"/>
    </source>
</evidence>
<protein>
    <submittedName>
        <fullName evidence="2">Uncharacterized protein</fullName>
    </submittedName>
</protein>
<keyword evidence="1" id="KW-1133">Transmembrane helix</keyword>
<gene>
    <name evidence="2" type="ORF">SAMN05216324_113115</name>
</gene>
<dbReference type="RefSeq" id="WP_072411352.1">
    <property type="nucleotide sequence ID" value="NZ_FPKW01000013.1"/>
</dbReference>
<dbReference type="EMBL" id="FPKW01000013">
    <property type="protein sequence ID" value="SFZ95906.1"/>
    <property type="molecule type" value="Genomic_DNA"/>
</dbReference>
<dbReference type="AlphaFoldDB" id="A0A1K2IUG8"/>
<sequence>MKKRDLLYLFLALAAATFVFYISTYSPNDGFKFIIADIRVALEGKIKKKVAVREGLITHVKLSRYNNSDTLIFLGESVDSVNVGEIILKEKNSPFFYVKGKDGKRKKLKYVSIPKSILDDEGFPKKWKDSCKTNWKDVVID</sequence>
<keyword evidence="1" id="KW-0472">Membrane</keyword>
<keyword evidence="1" id="KW-0812">Transmembrane</keyword>
<proteinExistence type="predicted"/>
<evidence type="ECO:0000256" key="1">
    <source>
        <dbReference type="SAM" id="Phobius"/>
    </source>
</evidence>